<dbReference type="Proteomes" id="UP000887563">
    <property type="component" value="Unplaced"/>
</dbReference>
<dbReference type="PANTHER" id="PTHR46481">
    <property type="entry name" value="ZINC FINGER BED DOMAIN-CONTAINING PROTEIN 4"/>
    <property type="match status" value="1"/>
</dbReference>
<evidence type="ECO:0000256" key="2">
    <source>
        <dbReference type="ARBA" id="ARBA00022723"/>
    </source>
</evidence>
<protein>
    <submittedName>
        <fullName evidence="8">HAT C-terminal dimerisation domain-containing protein</fullName>
    </submittedName>
</protein>
<dbReference type="InterPro" id="IPR052035">
    <property type="entry name" value="ZnF_BED_domain_contain"/>
</dbReference>
<name>A0A914LKE2_MELIC</name>
<proteinExistence type="predicted"/>
<keyword evidence="2" id="KW-0479">Metal-binding</keyword>
<keyword evidence="7" id="KW-1185">Reference proteome</keyword>
<dbReference type="InterPro" id="IPR008906">
    <property type="entry name" value="HATC_C_dom"/>
</dbReference>
<evidence type="ECO:0000313" key="8">
    <source>
        <dbReference type="WBParaSite" id="Minc3s00576g14512"/>
    </source>
</evidence>
<evidence type="ECO:0000256" key="3">
    <source>
        <dbReference type="ARBA" id="ARBA00022771"/>
    </source>
</evidence>
<keyword evidence="5" id="KW-0539">Nucleus</keyword>
<keyword evidence="3" id="KW-0863">Zinc-finger</keyword>
<evidence type="ECO:0000256" key="1">
    <source>
        <dbReference type="ARBA" id="ARBA00004123"/>
    </source>
</evidence>
<dbReference type="AlphaFoldDB" id="A0A914LKE2"/>
<evidence type="ECO:0000256" key="5">
    <source>
        <dbReference type="ARBA" id="ARBA00023242"/>
    </source>
</evidence>
<dbReference type="Pfam" id="PF05699">
    <property type="entry name" value="Dimer_Tnp_hAT"/>
    <property type="match status" value="1"/>
</dbReference>
<evidence type="ECO:0000313" key="7">
    <source>
        <dbReference type="Proteomes" id="UP000887563"/>
    </source>
</evidence>
<dbReference type="GO" id="GO:0005634">
    <property type="term" value="C:nucleus"/>
    <property type="evidence" value="ECO:0007669"/>
    <property type="project" value="UniProtKB-SubCell"/>
</dbReference>
<dbReference type="PANTHER" id="PTHR46481:SF10">
    <property type="entry name" value="ZINC FINGER BED DOMAIN-CONTAINING PROTEIN 39"/>
    <property type="match status" value="1"/>
</dbReference>
<evidence type="ECO:0000256" key="4">
    <source>
        <dbReference type="ARBA" id="ARBA00022833"/>
    </source>
</evidence>
<feature type="domain" description="HAT C-terminal dimerisation" evidence="6">
    <location>
        <begin position="415"/>
        <end position="495"/>
    </location>
</feature>
<reference evidence="8" key="1">
    <citation type="submission" date="2022-11" db="UniProtKB">
        <authorList>
            <consortium name="WormBaseParasite"/>
        </authorList>
    </citation>
    <scope>IDENTIFICATION</scope>
</reference>
<accession>A0A914LKE2</accession>
<dbReference type="GO" id="GO:0008270">
    <property type="term" value="F:zinc ion binding"/>
    <property type="evidence" value="ECO:0007669"/>
    <property type="project" value="UniProtKB-KW"/>
</dbReference>
<keyword evidence="4" id="KW-0862">Zinc</keyword>
<comment type="subcellular location">
    <subcellularLocation>
        <location evidence="1">Nucleus</location>
    </subcellularLocation>
</comment>
<dbReference type="InterPro" id="IPR012337">
    <property type="entry name" value="RNaseH-like_sf"/>
</dbReference>
<dbReference type="WBParaSite" id="Minc3s00576g14512">
    <property type="protein sequence ID" value="Minc3s00576g14512"/>
    <property type="gene ID" value="Minc3s00576g14512"/>
</dbReference>
<dbReference type="GO" id="GO:0046983">
    <property type="term" value="F:protein dimerization activity"/>
    <property type="evidence" value="ECO:0007669"/>
    <property type="project" value="InterPro"/>
</dbReference>
<dbReference type="SUPFAM" id="SSF140996">
    <property type="entry name" value="Hermes dimerisation domain"/>
    <property type="match status" value="1"/>
</dbReference>
<dbReference type="SUPFAM" id="SSF53098">
    <property type="entry name" value="Ribonuclease H-like"/>
    <property type="match status" value="1"/>
</dbReference>
<organism evidence="7 8">
    <name type="scientific">Meloidogyne incognita</name>
    <name type="common">Southern root-knot nematode worm</name>
    <name type="synonym">Oxyuris incognita</name>
    <dbReference type="NCBI Taxonomy" id="6306"/>
    <lineage>
        <taxon>Eukaryota</taxon>
        <taxon>Metazoa</taxon>
        <taxon>Ecdysozoa</taxon>
        <taxon>Nematoda</taxon>
        <taxon>Chromadorea</taxon>
        <taxon>Rhabditida</taxon>
        <taxon>Tylenchina</taxon>
        <taxon>Tylenchomorpha</taxon>
        <taxon>Tylenchoidea</taxon>
        <taxon>Meloidogynidae</taxon>
        <taxon>Meloidogyninae</taxon>
        <taxon>Meloidogyne</taxon>
        <taxon>Meloidogyne incognita group</taxon>
    </lineage>
</organism>
<evidence type="ECO:0000259" key="6">
    <source>
        <dbReference type="Pfam" id="PF05699"/>
    </source>
</evidence>
<sequence>MSLNPGNWWFYFNRINKSTAKCKIAECNYIKDTGKSLSIECLKKHLKNKHPNLFQQREDYVAEERKKKEKTFENKEDNPLKRSFAKAQLQESGPSQKCHSPDILETLKATKSGAWDRNGSSFKEANRGLIEMIAAGILPFSLVEQPGFVRFCKIIQPRYNPPGRRHFTQVELQSAYDDMKCVKAGISLFNNDEPELSNLIERAKRFVRKIKKSRVLSEEFKELQAALELPSLSLQKDIEVRWNSTFEMIDRLIKIRRVIDLLCDRNNIPSFSNTDWLSLGSIKKLLQSVYDATKLLQNQTVSISVIIPIYCALQHNLTKEDSDFSSARKKISETLSTKLGRIEDNRDLVLATLLDLRFKLIYLDETRWEEYKKWLIQEAEKNQITNEEVDDFLIPMEEEYSLDSSLEKRQKSEVEVNEYLRDAKIKVSSNIAEYWRVNSEKWTLLGKLVRRYHCAPATSSESERLFTTAGLIANDLRKSLLPENLEMLLTLHHNLLIYNFNYSLK</sequence>